<dbReference type="Gene3D" id="1.10.260.40">
    <property type="entry name" value="lambda repressor-like DNA-binding domains"/>
    <property type="match status" value="1"/>
</dbReference>
<feature type="domain" description="HTH lacI-type" evidence="4">
    <location>
        <begin position="27"/>
        <end position="81"/>
    </location>
</feature>
<dbReference type="GO" id="GO:0003700">
    <property type="term" value="F:DNA-binding transcription factor activity"/>
    <property type="evidence" value="ECO:0007669"/>
    <property type="project" value="TreeGrafter"/>
</dbReference>
<comment type="caution">
    <text evidence="5">The sequence shown here is derived from an EMBL/GenBank/DDBJ whole genome shotgun (WGS) entry which is preliminary data.</text>
</comment>
<dbReference type="Proteomes" id="UP000037784">
    <property type="component" value="Unassembled WGS sequence"/>
</dbReference>
<dbReference type="PRINTS" id="PR00036">
    <property type="entry name" value="HTHLACI"/>
</dbReference>
<sequence>MNFVYWLRLLKTLSQIKGNAFMSKRPLRIADIAKKAGVSPATVSRVLNNHPYVRDEIRQRVLKIIEETGYQPNLAARSLATQRTGILGFVIPRTVHTFFSDPYFARVTEGIAQACNAHDYTLSLFLFYTVEDERRMIPRLTRKGLVDGIIVQSTHLQDEVLMRVMDGEVPFLLAGRPVAPLNVSYIDVDNVAGGYQATVHLLQLGRKRVATIAGPLTTSAGIDRLEGYRKALRERGLPVDEQLIVEGDFTEMGGYYAMRRLLPLEPDAVFVASDGMAVGALRAIREVGKQVPRDIAIVGYDDLPIAQSTTPPLTTIRQPILRFGARAVEVLLDIIENGSSPPRRVVLGTELVVRASCGATI</sequence>
<dbReference type="InterPro" id="IPR000843">
    <property type="entry name" value="HTH_LacI"/>
</dbReference>
<reference evidence="6" key="2">
    <citation type="submission" date="2015-08" db="EMBL/GenBank/DDBJ databases">
        <title>Draft Genome Sequence of a Heterotrophic Facultative Anaerobic Bacterium Ardenticatena maritima Strain 110S.</title>
        <authorList>
            <person name="Kawaichi S."/>
            <person name="Yoshida T."/>
            <person name="Sako Y."/>
            <person name="Nakamura R."/>
        </authorList>
    </citation>
    <scope>NUCLEOTIDE SEQUENCE [LARGE SCALE GENOMIC DNA]</scope>
    <source>
        <strain evidence="6">110S</strain>
    </source>
</reference>
<evidence type="ECO:0000256" key="2">
    <source>
        <dbReference type="ARBA" id="ARBA00023125"/>
    </source>
</evidence>
<protein>
    <submittedName>
        <fullName evidence="5">LacI family transcriptional regulator</fullName>
    </submittedName>
</protein>
<dbReference type="CDD" id="cd01392">
    <property type="entry name" value="HTH_LacI"/>
    <property type="match status" value="1"/>
</dbReference>
<dbReference type="Gene3D" id="3.40.50.2300">
    <property type="match status" value="2"/>
</dbReference>
<dbReference type="AlphaFoldDB" id="A0A0M8K767"/>
<gene>
    <name evidence="5" type="primary">lacI</name>
    <name evidence="5" type="ORF">ARMA_0555</name>
</gene>
<dbReference type="Pfam" id="PF00356">
    <property type="entry name" value="LacI"/>
    <property type="match status" value="1"/>
</dbReference>
<dbReference type="SUPFAM" id="SSF53822">
    <property type="entry name" value="Periplasmic binding protein-like I"/>
    <property type="match status" value="1"/>
</dbReference>
<dbReference type="InterPro" id="IPR046335">
    <property type="entry name" value="LacI/GalR-like_sensor"/>
</dbReference>
<accession>A0A0M8K767</accession>
<dbReference type="PANTHER" id="PTHR30146:SF109">
    <property type="entry name" value="HTH-TYPE TRANSCRIPTIONAL REGULATOR GALS"/>
    <property type="match status" value="1"/>
</dbReference>
<dbReference type="CDD" id="cd06267">
    <property type="entry name" value="PBP1_LacI_sugar_binding-like"/>
    <property type="match status" value="1"/>
</dbReference>
<evidence type="ECO:0000256" key="1">
    <source>
        <dbReference type="ARBA" id="ARBA00023015"/>
    </source>
</evidence>
<dbReference type="PROSITE" id="PS00356">
    <property type="entry name" value="HTH_LACI_1"/>
    <property type="match status" value="1"/>
</dbReference>
<evidence type="ECO:0000256" key="3">
    <source>
        <dbReference type="ARBA" id="ARBA00023163"/>
    </source>
</evidence>
<dbReference type="PANTHER" id="PTHR30146">
    <property type="entry name" value="LACI-RELATED TRANSCRIPTIONAL REPRESSOR"/>
    <property type="match status" value="1"/>
</dbReference>
<name>A0A0M8K767_9CHLR</name>
<keyword evidence="3" id="KW-0804">Transcription</keyword>
<keyword evidence="1" id="KW-0805">Transcription regulation</keyword>
<proteinExistence type="predicted"/>
<dbReference type="PROSITE" id="PS50932">
    <property type="entry name" value="HTH_LACI_2"/>
    <property type="match status" value="1"/>
</dbReference>
<evidence type="ECO:0000259" key="4">
    <source>
        <dbReference type="PROSITE" id="PS50932"/>
    </source>
</evidence>
<dbReference type="SUPFAM" id="SSF47413">
    <property type="entry name" value="lambda repressor-like DNA-binding domains"/>
    <property type="match status" value="1"/>
</dbReference>
<dbReference type="GO" id="GO:0000976">
    <property type="term" value="F:transcription cis-regulatory region binding"/>
    <property type="evidence" value="ECO:0007669"/>
    <property type="project" value="TreeGrafter"/>
</dbReference>
<dbReference type="FunCoup" id="A0A0M8K767">
    <property type="interactions" value="61"/>
</dbReference>
<evidence type="ECO:0000313" key="5">
    <source>
        <dbReference type="EMBL" id="GAP62132.1"/>
    </source>
</evidence>
<dbReference type="EMBL" id="BBZA01000033">
    <property type="protein sequence ID" value="GAP62132.1"/>
    <property type="molecule type" value="Genomic_DNA"/>
</dbReference>
<dbReference type="Pfam" id="PF13377">
    <property type="entry name" value="Peripla_BP_3"/>
    <property type="match status" value="1"/>
</dbReference>
<organism evidence="5 6">
    <name type="scientific">Ardenticatena maritima</name>
    <dbReference type="NCBI Taxonomy" id="872965"/>
    <lineage>
        <taxon>Bacteria</taxon>
        <taxon>Bacillati</taxon>
        <taxon>Chloroflexota</taxon>
        <taxon>Ardenticatenia</taxon>
        <taxon>Ardenticatenales</taxon>
        <taxon>Ardenticatenaceae</taxon>
        <taxon>Ardenticatena</taxon>
    </lineage>
</organism>
<dbReference type="InParanoid" id="A0A0M8K767"/>
<keyword evidence="2" id="KW-0238">DNA-binding</keyword>
<keyword evidence="6" id="KW-1185">Reference proteome</keyword>
<dbReference type="InterPro" id="IPR028082">
    <property type="entry name" value="Peripla_BP_I"/>
</dbReference>
<dbReference type="InterPro" id="IPR010982">
    <property type="entry name" value="Lambda_DNA-bd_dom_sf"/>
</dbReference>
<reference evidence="5 6" key="1">
    <citation type="journal article" date="2015" name="Genome Announc.">
        <title>Draft Genome Sequence of a Heterotrophic Facultative Anaerobic Thermophilic Bacterium, Ardenticatena maritima Strain 110ST.</title>
        <authorList>
            <person name="Kawaichi S."/>
            <person name="Yoshida T."/>
            <person name="Sako Y."/>
            <person name="Nakamura R."/>
        </authorList>
    </citation>
    <scope>NUCLEOTIDE SEQUENCE [LARGE SCALE GENOMIC DNA]</scope>
    <source>
        <strain evidence="5 6">110S</strain>
    </source>
</reference>
<dbReference type="STRING" id="872965.SE16_08550"/>
<dbReference type="SMART" id="SM00354">
    <property type="entry name" value="HTH_LACI"/>
    <property type="match status" value="1"/>
</dbReference>
<evidence type="ECO:0000313" key="6">
    <source>
        <dbReference type="Proteomes" id="UP000037784"/>
    </source>
</evidence>